<dbReference type="STRING" id="149040.A0A132B8T6"/>
<feature type="compositionally biased region" description="Basic and acidic residues" evidence="1">
    <location>
        <begin position="501"/>
        <end position="513"/>
    </location>
</feature>
<evidence type="ECO:0000256" key="1">
    <source>
        <dbReference type="SAM" id="MobiDB-lite"/>
    </source>
</evidence>
<dbReference type="CDD" id="cd19481">
    <property type="entry name" value="RecA-like_protease"/>
    <property type="match status" value="1"/>
</dbReference>
<feature type="compositionally biased region" description="Basic and acidic residues" evidence="1">
    <location>
        <begin position="454"/>
        <end position="463"/>
    </location>
</feature>
<dbReference type="AlphaFoldDB" id="A0A132B8T6"/>
<feature type="compositionally biased region" description="Basic and acidic residues" evidence="1">
    <location>
        <begin position="432"/>
        <end position="447"/>
    </location>
</feature>
<feature type="region of interest" description="Disordered" evidence="1">
    <location>
        <begin position="424"/>
        <end position="476"/>
    </location>
</feature>
<reference evidence="3 4" key="1">
    <citation type="submission" date="2015-10" db="EMBL/GenBank/DDBJ databases">
        <title>Full genome of DAOMC 229536 Phialocephala scopiformis, a fungal endophyte of spruce producing the potent anti-insectan compound rugulosin.</title>
        <authorList>
            <consortium name="DOE Joint Genome Institute"/>
            <person name="Walker A.K."/>
            <person name="Frasz S.L."/>
            <person name="Seifert K.A."/>
            <person name="Miller J.D."/>
            <person name="Mondo S.J."/>
            <person name="Labutti K."/>
            <person name="Lipzen A."/>
            <person name="Dockter R."/>
            <person name="Kennedy M."/>
            <person name="Grigoriev I.V."/>
            <person name="Spatafora J.W."/>
        </authorList>
    </citation>
    <scope>NUCLEOTIDE SEQUENCE [LARGE SCALE GENOMIC DNA]</scope>
    <source>
        <strain evidence="3 4">CBS 120377</strain>
    </source>
</reference>
<proteinExistence type="predicted"/>
<dbReference type="SUPFAM" id="SSF52540">
    <property type="entry name" value="P-loop containing nucleoside triphosphate hydrolases"/>
    <property type="match status" value="1"/>
</dbReference>
<dbReference type="Gene3D" id="3.40.50.300">
    <property type="entry name" value="P-loop containing nucleotide triphosphate hydrolases"/>
    <property type="match status" value="1"/>
</dbReference>
<dbReference type="Pfam" id="PF00004">
    <property type="entry name" value="AAA"/>
    <property type="match status" value="1"/>
</dbReference>
<feature type="domain" description="AAA+ ATPase" evidence="2">
    <location>
        <begin position="236"/>
        <end position="364"/>
    </location>
</feature>
<accession>A0A132B8T6</accession>
<dbReference type="GO" id="GO:0003723">
    <property type="term" value="F:RNA binding"/>
    <property type="evidence" value="ECO:0007669"/>
    <property type="project" value="TreeGrafter"/>
</dbReference>
<dbReference type="PANTHER" id="PTHR23077:SF132">
    <property type="entry name" value="ATP-DEPENDENT ZN PROTEASE"/>
    <property type="match status" value="1"/>
</dbReference>
<dbReference type="GO" id="GO:0016887">
    <property type="term" value="F:ATP hydrolysis activity"/>
    <property type="evidence" value="ECO:0007669"/>
    <property type="project" value="InterPro"/>
</dbReference>
<dbReference type="KEGG" id="psco:LY89DRAFT_690808"/>
<dbReference type="InterPro" id="IPR003593">
    <property type="entry name" value="AAA+_ATPase"/>
</dbReference>
<dbReference type="GO" id="GO:0005634">
    <property type="term" value="C:nucleus"/>
    <property type="evidence" value="ECO:0007669"/>
    <property type="project" value="TreeGrafter"/>
</dbReference>
<dbReference type="EMBL" id="KQ947434">
    <property type="protein sequence ID" value="KUJ08818.1"/>
    <property type="molecule type" value="Genomic_DNA"/>
</dbReference>
<organism evidence="3 4">
    <name type="scientific">Mollisia scopiformis</name>
    <name type="common">Conifer needle endophyte fungus</name>
    <name type="synonym">Phialocephala scopiformis</name>
    <dbReference type="NCBI Taxonomy" id="149040"/>
    <lineage>
        <taxon>Eukaryota</taxon>
        <taxon>Fungi</taxon>
        <taxon>Dikarya</taxon>
        <taxon>Ascomycota</taxon>
        <taxon>Pezizomycotina</taxon>
        <taxon>Leotiomycetes</taxon>
        <taxon>Helotiales</taxon>
        <taxon>Mollisiaceae</taxon>
        <taxon>Mollisia</taxon>
    </lineage>
</organism>
<keyword evidence="4" id="KW-1185">Reference proteome</keyword>
<dbReference type="OrthoDB" id="2115716at2759"/>
<dbReference type="InterPro" id="IPR003959">
    <property type="entry name" value="ATPase_AAA_core"/>
</dbReference>
<feature type="region of interest" description="Disordered" evidence="1">
    <location>
        <begin position="501"/>
        <end position="535"/>
    </location>
</feature>
<evidence type="ECO:0000259" key="2">
    <source>
        <dbReference type="SMART" id="SM00382"/>
    </source>
</evidence>
<dbReference type="RefSeq" id="XP_018063173.1">
    <property type="nucleotide sequence ID" value="XM_018216174.1"/>
</dbReference>
<dbReference type="InterPro" id="IPR050168">
    <property type="entry name" value="AAA_ATPase_domain"/>
</dbReference>
<protein>
    <submittedName>
        <fullName evidence="3">p-loop containing nucleoside triphosphate hydrolase protein</fullName>
    </submittedName>
</protein>
<dbReference type="SMART" id="SM00382">
    <property type="entry name" value="AAA"/>
    <property type="match status" value="1"/>
</dbReference>
<dbReference type="InParanoid" id="A0A132B8T6"/>
<keyword evidence="3" id="KW-0378">Hydrolase</keyword>
<dbReference type="GO" id="GO:1990275">
    <property type="term" value="F:preribosome binding"/>
    <property type="evidence" value="ECO:0007669"/>
    <property type="project" value="TreeGrafter"/>
</dbReference>
<dbReference type="GeneID" id="28825900"/>
<gene>
    <name evidence="3" type="ORF">LY89DRAFT_690808</name>
</gene>
<dbReference type="PANTHER" id="PTHR23077">
    <property type="entry name" value="AAA-FAMILY ATPASE"/>
    <property type="match status" value="1"/>
</dbReference>
<dbReference type="GO" id="GO:0042254">
    <property type="term" value="P:ribosome biogenesis"/>
    <property type="evidence" value="ECO:0007669"/>
    <property type="project" value="TreeGrafter"/>
</dbReference>
<sequence>MGEQDTSMMAPNHDAFETIFNGYKKHFDGTRTSTELTMLELLRKSHPNFHITCCGTHKCDLLGFAAAGHATSTLDKGSNDELYDATRSYKSPGPRMFFAGKPGLLRDNTRFGRYKYVWNDQEFLLYEVEYTAPFKPATKIFYLLSPRTLSSASEEGTSSATDALLLAVGSWSTDLHKEIYVFDDGRWSKDASLYTSVRLSSWDDVILSPIMKTSLISDVQGFFDNRPLYKSLSVPWKRGIILHGLPGNGKTISIKALIAALEAREDPVPSLYVKSFDACQGQKFSIRQIFTHARIMAPCLLIFEDLDSLITPKTRSYFLNEVDGLESNDGILMLGSTNHLESLDPAISKRPSRFDRKYHFELPGRAERTAYCEFWRRKVGESELVRWEEGVSGVVAGWSEGFSFAYLKELFVVALLTVARGGDVSSDAQETPDLKTEDENHLKEEKATPVAAADGEKAETKKEEKKKRTLPEVEVPEHLKDNQFLKAIKAQLQILLDEMDSTKEEDWPSDKPKGSGGLRGLVRRRMARGGDSDDD</sequence>
<evidence type="ECO:0000313" key="4">
    <source>
        <dbReference type="Proteomes" id="UP000070700"/>
    </source>
</evidence>
<dbReference type="InterPro" id="IPR027417">
    <property type="entry name" value="P-loop_NTPase"/>
</dbReference>
<dbReference type="Proteomes" id="UP000070700">
    <property type="component" value="Unassembled WGS sequence"/>
</dbReference>
<dbReference type="GO" id="GO:0005524">
    <property type="term" value="F:ATP binding"/>
    <property type="evidence" value="ECO:0007669"/>
    <property type="project" value="InterPro"/>
</dbReference>
<name>A0A132B8T6_MOLSC</name>
<evidence type="ECO:0000313" key="3">
    <source>
        <dbReference type="EMBL" id="KUJ08818.1"/>
    </source>
</evidence>